<dbReference type="AlphaFoldDB" id="A0AAD7LQE3"/>
<dbReference type="EMBL" id="JARAOO010000007">
    <property type="protein sequence ID" value="KAJ7962481.1"/>
    <property type="molecule type" value="Genomic_DNA"/>
</dbReference>
<keyword evidence="1" id="KW-0418">Kinase</keyword>
<dbReference type="PANTHER" id="PTHR34576">
    <property type="entry name" value="MEMBRANE-ASSOCIATED KINASE REGULATOR 6-RELATED"/>
    <property type="match status" value="1"/>
</dbReference>
<keyword evidence="1" id="KW-0808">Transferase</keyword>
<proteinExistence type="predicted"/>
<sequence>MTMEASQPLAVESFSDSWLSNVNSFMDVHDEPSRVSFDSLHEAIFKESSCMILKFNRYPEESQDFDFNVPIPESSCTLVHADEIFSRGVLKPVLANSSRMTTTISESNPVLIASSLSLSSDQTVNQVIRINCHFLVRWRKLSKQILKCFKHLCCEVSELRKRPKFNDIDRRALEVKSWSSSSKLTRYEGADSSIGAWCEMESSIHEAVLYCKRSIEK</sequence>
<evidence type="ECO:0000313" key="2">
    <source>
        <dbReference type="Proteomes" id="UP001163823"/>
    </source>
</evidence>
<accession>A0AAD7LQE3</accession>
<dbReference type="GO" id="GO:0016301">
    <property type="term" value="F:kinase activity"/>
    <property type="evidence" value="ECO:0007669"/>
    <property type="project" value="UniProtKB-KW"/>
</dbReference>
<keyword evidence="2" id="KW-1185">Reference proteome</keyword>
<dbReference type="Proteomes" id="UP001163823">
    <property type="component" value="Chromosome 7"/>
</dbReference>
<name>A0AAD7LQE3_QUISA</name>
<evidence type="ECO:0000313" key="1">
    <source>
        <dbReference type="EMBL" id="KAJ7962481.1"/>
    </source>
</evidence>
<reference evidence="1" key="1">
    <citation type="journal article" date="2023" name="Science">
        <title>Elucidation of the pathway for biosynthesis of saponin adjuvants from the soapbark tree.</title>
        <authorList>
            <person name="Reed J."/>
            <person name="Orme A."/>
            <person name="El-Demerdash A."/>
            <person name="Owen C."/>
            <person name="Martin L.B.B."/>
            <person name="Misra R.C."/>
            <person name="Kikuchi S."/>
            <person name="Rejzek M."/>
            <person name="Martin A.C."/>
            <person name="Harkess A."/>
            <person name="Leebens-Mack J."/>
            <person name="Louveau T."/>
            <person name="Stephenson M.J."/>
            <person name="Osbourn A."/>
        </authorList>
    </citation>
    <scope>NUCLEOTIDE SEQUENCE</scope>
    <source>
        <strain evidence="1">S10</strain>
    </source>
</reference>
<dbReference type="KEGG" id="qsa:O6P43_017696"/>
<comment type="caution">
    <text evidence="1">The sequence shown here is derived from an EMBL/GenBank/DDBJ whole genome shotgun (WGS) entry which is preliminary data.</text>
</comment>
<protein>
    <submittedName>
        <fullName evidence="1">Membrane-associated kinase regulator-like protein</fullName>
    </submittedName>
</protein>
<dbReference type="PANTHER" id="PTHR34576:SF14">
    <property type="entry name" value="MEMBRANE-ASSOCIATED KINASE REGULATOR 6"/>
    <property type="match status" value="1"/>
</dbReference>
<gene>
    <name evidence="1" type="ORF">O6P43_017696</name>
</gene>
<organism evidence="1 2">
    <name type="scientific">Quillaja saponaria</name>
    <name type="common">Soap bark tree</name>
    <dbReference type="NCBI Taxonomy" id="32244"/>
    <lineage>
        <taxon>Eukaryota</taxon>
        <taxon>Viridiplantae</taxon>
        <taxon>Streptophyta</taxon>
        <taxon>Embryophyta</taxon>
        <taxon>Tracheophyta</taxon>
        <taxon>Spermatophyta</taxon>
        <taxon>Magnoliopsida</taxon>
        <taxon>eudicotyledons</taxon>
        <taxon>Gunneridae</taxon>
        <taxon>Pentapetalae</taxon>
        <taxon>rosids</taxon>
        <taxon>fabids</taxon>
        <taxon>Fabales</taxon>
        <taxon>Quillajaceae</taxon>
        <taxon>Quillaja</taxon>
    </lineage>
</organism>
<dbReference type="InterPro" id="IPR044699">
    <property type="entry name" value="MAKR6"/>
</dbReference>